<dbReference type="CDD" id="cd12172">
    <property type="entry name" value="PGDH_like_2"/>
    <property type="match status" value="1"/>
</dbReference>
<comment type="caution">
    <text evidence="7">The sequence shown here is derived from an EMBL/GenBank/DDBJ whole genome shotgun (WGS) entry which is preliminary data.</text>
</comment>
<proteinExistence type="inferred from homology"/>
<evidence type="ECO:0000256" key="4">
    <source>
        <dbReference type="RuleBase" id="RU003719"/>
    </source>
</evidence>
<accession>A0ABP4EVC8</accession>
<evidence type="ECO:0000313" key="8">
    <source>
        <dbReference type="Proteomes" id="UP001499979"/>
    </source>
</evidence>
<dbReference type="PROSITE" id="PS00670">
    <property type="entry name" value="D_2_HYDROXYACID_DH_2"/>
    <property type="match status" value="1"/>
</dbReference>
<dbReference type="EMBL" id="BAAAJE010000006">
    <property type="protein sequence ID" value="GAA1136373.1"/>
    <property type="molecule type" value="Genomic_DNA"/>
</dbReference>
<organism evidence="7 8">
    <name type="scientific">Nocardioides aquiterrae</name>
    <dbReference type="NCBI Taxonomy" id="203799"/>
    <lineage>
        <taxon>Bacteria</taxon>
        <taxon>Bacillati</taxon>
        <taxon>Actinomycetota</taxon>
        <taxon>Actinomycetes</taxon>
        <taxon>Propionibacteriales</taxon>
        <taxon>Nocardioidaceae</taxon>
        <taxon>Nocardioides</taxon>
    </lineage>
</organism>
<dbReference type="RefSeq" id="WP_343906927.1">
    <property type="nucleotide sequence ID" value="NZ_BAAAJE010000006.1"/>
</dbReference>
<dbReference type="Pfam" id="PF02826">
    <property type="entry name" value="2-Hacid_dh_C"/>
    <property type="match status" value="1"/>
</dbReference>
<dbReference type="InterPro" id="IPR029753">
    <property type="entry name" value="D-isomer_DH_CS"/>
</dbReference>
<dbReference type="PANTHER" id="PTHR42789:SF1">
    <property type="entry name" value="D-ISOMER SPECIFIC 2-HYDROXYACID DEHYDROGENASE FAMILY PROTEIN (AFU_ORTHOLOGUE AFUA_6G10090)"/>
    <property type="match status" value="1"/>
</dbReference>
<keyword evidence="8" id="KW-1185">Reference proteome</keyword>
<dbReference type="Pfam" id="PF00389">
    <property type="entry name" value="2-Hacid_dh"/>
    <property type="match status" value="1"/>
</dbReference>
<dbReference type="SUPFAM" id="SSF52283">
    <property type="entry name" value="Formate/glycerate dehydrogenase catalytic domain-like"/>
    <property type="match status" value="1"/>
</dbReference>
<evidence type="ECO:0000313" key="7">
    <source>
        <dbReference type="EMBL" id="GAA1136373.1"/>
    </source>
</evidence>
<evidence type="ECO:0000256" key="2">
    <source>
        <dbReference type="ARBA" id="ARBA00023002"/>
    </source>
</evidence>
<comment type="similarity">
    <text evidence="1 4">Belongs to the D-isomer specific 2-hydroxyacid dehydrogenase family.</text>
</comment>
<evidence type="ECO:0000256" key="3">
    <source>
        <dbReference type="ARBA" id="ARBA00023027"/>
    </source>
</evidence>
<gene>
    <name evidence="7" type="ORF">GCM10009606_15610</name>
</gene>
<reference evidence="8" key="1">
    <citation type="journal article" date="2019" name="Int. J. Syst. Evol. Microbiol.">
        <title>The Global Catalogue of Microorganisms (GCM) 10K type strain sequencing project: providing services to taxonomists for standard genome sequencing and annotation.</title>
        <authorList>
            <consortium name="The Broad Institute Genomics Platform"/>
            <consortium name="The Broad Institute Genome Sequencing Center for Infectious Disease"/>
            <person name="Wu L."/>
            <person name="Ma J."/>
        </authorList>
    </citation>
    <scope>NUCLEOTIDE SEQUENCE [LARGE SCALE GENOMIC DNA]</scope>
    <source>
        <strain evidence="8">JCM 11813</strain>
    </source>
</reference>
<keyword evidence="2 4" id="KW-0560">Oxidoreductase</keyword>
<keyword evidence="3" id="KW-0520">NAD</keyword>
<dbReference type="InterPro" id="IPR050857">
    <property type="entry name" value="D-2-hydroxyacid_DH"/>
</dbReference>
<feature type="domain" description="D-isomer specific 2-hydroxyacid dehydrogenase NAD-binding" evidence="6">
    <location>
        <begin position="111"/>
        <end position="279"/>
    </location>
</feature>
<protein>
    <submittedName>
        <fullName evidence="7">Hydroxyacid dehydrogenase</fullName>
    </submittedName>
</protein>
<dbReference type="Gene3D" id="3.40.50.720">
    <property type="entry name" value="NAD(P)-binding Rossmann-like Domain"/>
    <property type="match status" value="2"/>
</dbReference>
<evidence type="ECO:0000259" key="6">
    <source>
        <dbReference type="Pfam" id="PF02826"/>
    </source>
</evidence>
<evidence type="ECO:0000259" key="5">
    <source>
        <dbReference type="Pfam" id="PF00389"/>
    </source>
</evidence>
<evidence type="ECO:0000256" key="1">
    <source>
        <dbReference type="ARBA" id="ARBA00005854"/>
    </source>
</evidence>
<dbReference type="PANTHER" id="PTHR42789">
    <property type="entry name" value="D-ISOMER SPECIFIC 2-HYDROXYACID DEHYDROGENASE FAMILY PROTEIN (AFU_ORTHOLOGUE AFUA_6G10090)"/>
    <property type="match status" value="1"/>
</dbReference>
<dbReference type="InterPro" id="IPR006140">
    <property type="entry name" value="D-isomer_DH_NAD-bd"/>
</dbReference>
<dbReference type="Proteomes" id="UP001499979">
    <property type="component" value="Unassembled WGS sequence"/>
</dbReference>
<dbReference type="InterPro" id="IPR006139">
    <property type="entry name" value="D-isomer_2_OHA_DH_cat_dom"/>
</dbReference>
<sequence length="314" mass="32670">MTTIAVTPRGFRQTPGRHHDLLAALGCEVRYPTQERPLTAAELRELLHGCDGAILGVDDASAEALVGSGMKVLVRFGIGLDSVDLDAAEAEGIRVSRTLGATTTSVAELAVGLMLAAARGIPALDRSIRSGSWSRPAALELSGRTLGLVGIGRIGHEVAVRARALGMAVIGHDPVAAPPDIEMVGFDELIERADVISLHAPLTDTTRHLFDAGVLARMRPASILVNTARGGIVDEAALAVALREGPLHAAALDSFEEEPLGPDSPLRDLPNVILTPHAGASTVEAVERAGVLAVEELVRGLDGAPLLFEVRPAG</sequence>
<dbReference type="SUPFAM" id="SSF51735">
    <property type="entry name" value="NAD(P)-binding Rossmann-fold domains"/>
    <property type="match status" value="1"/>
</dbReference>
<name>A0ABP4EVC8_9ACTN</name>
<feature type="domain" description="D-isomer specific 2-hydroxyacid dehydrogenase catalytic" evidence="5">
    <location>
        <begin position="27"/>
        <end position="310"/>
    </location>
</feature>
<dbReference type="InterPro" id="IPR036291">
    <property type="entry name" value="NAD(P)-bd_dom_sf"/>
</dbReference>